<organism evidence="13 14">
    <name type="scientific">Phytophthora fragariaefolia</name>
    <dbReference type="NCBI Taxonomy" id="1490495"/>
    <lineage>
        <taxon>Eukaryota</taxon>
        <taxon>Sar</taxon>
        <taxon>Stramenopiles</taxon>
        <taxon>Oomycota</taxon>
        <taxon>Peronosporomycetes</taxon>
        <taxon>Peronosporales</taxon>
        <taxon>Peronosporaceae</taxon>
        <taxon>Phytophthora</taxon>
    </lineage>
</organism>
<feature type="compositionally biased region" description="Polar residues" evidence="10">
    <location>
        <begin position="7"/>
        <end position="20"/>
    </location>
</feature>
<dbReference type="Proteomes" id="UP001165121">
    <property type="component" value="Unassembled WGS sequence"/>
</dbReference>
<sequence length="1755" mass="192454">MVMTRAGTPTNPSASVRNSPRATHQQKRHRRTRTRLRLSNDTGGTDEVEVSSSVAVRTAGADDPDDAPDNNWVHELGDGRDARGGQREERDDAGRDGNARGRDDRDDEDSQSGRGSHGGRPAAARRVTRPIDGLVGGIDTGTTAFHDEKVSPSATGSKYSGWDAMPTPPPVVVQARNSKVKKLDIEDFEGLLGDSIEAWLSTVRQAVQRQEVLGGDTWTSAELYFGARAHLKGNANKWLVVMNEGMSEEDYTFEYLTSKLRKKYGRRENAWKIQKRLSQRKQQPGERLDIFVNSLTNIGFGKRVAMESYLEAFYDGMNNQDAAAHVCTMGPTTLSEALEYAVSAYGEYGAGRKVTCWQGAQRRYHVDSDDEEKPSAAPTKKSESKTGMSPTINWEQLGLGFGGRDTAPKYDDSGKPISGLAGSTAGRDSSLPLAALQAIAVAAGIGQATAARALTTRSESSKPKTAKTLEVEAESRVAERPPADQPGQQYQRRYDGGYGGGGRGADDFGGRGRGGYGRGGGRSHYGDMSSYRPQPDSQATLQRKAETTCHHCRQPGHWWRECQARISGQPAVPAPVQPQVPPQPAPQQTRQPENGSNAPTQSVTKAAGNGPGLGKARKKGSQSAQTDDVWTVCREGGETKVKSSGVNIARDETKGKSGSTDAVGDEIERKKDDVGQHRNQVLGLAARPVSGASEVATALPEESGTRVDTAASEHRVLGAEESGKEHKTSVLVTPIAQGNDSPNDATVRAAPAETVTERVPSKSVQQLPRLRAETPEVAVVEAATDVSSGQDEGGMDIRTNHQERVAEIAARVRTRCAQYAGRTGSLAEMRAVRRTAEKEAKKFRVQRRHYRLQQKRLLHDAAATATAAKKKARARKDKVKMRAGYDYVMHGSYGNVQVIDDREGKPLRKAQLRVTGSSGITSLPTALLAVAKNRTLEVRLDTGAQFSIAGDELRKYGRCLTRSAPVDIVEGFGGGQARVLGVWQFVGTTIYQQRVTVNALLVEGQGSELLIGEDWMTERHVKLDFGKRELKFHNDHDEGIIVPFKCHGVTPLLEAPGEWAATVRLTKTVKLVTNVRSIEHMAVNAPEGTTGLFLPKPATKRHLLVAPTVPTDETMTLLVMNRELERARVAEWVRNLKKEDRKPLSNEDSLDTGEMEPADRDLMIALLRQHADIIEKKEGCPPLAKAPVEHHINTGDAAPIMLRRRRHAVTENEIIDNNVDDMLKDGVIEEGSGAWGFPVVLVKKKDGTVRRFTSLDLHAGYWQLAVAQEDRPKTAFTTRRGLFRFCRMPFGLCNAPSTFQRLMDCVLRGLTWVCCLVYLDDVIIFSKGSVARHVVELAVVLERLSAAGLSLKASKCSFAAKKMEYRGHNLTPEGIQPTDRLVKAVVDFPRPTDTAEVRRSVALAGYYRRFMPSFGARMSPLTKLLRKPSEWQWGNEQEEAFRWAKAGLSRKPVLIYPGYRLPFKLTTDASKAGLGAVLSQDQGHGDQPVAYASKFVIVTDHVALKWLMTTKEPAGRLHRWALTLQEFDFEVVYRPGRENSVADALSRGPIGENVSEETERKTEEDEPSIRAENESATMGRTEPSGPQRRTMARMDAAVAMQTPRGWCAVAAVRAATGSVGKCEHGERSQPKIQRQEIKPTERLHVLEDEIDLAADDVVRAVTVRRVEAGELGIVQFTDEDIRREQDKSVMVQTLKQKGAYRGQSVITAEDGLVHVEIDGGGSRVILPAVYWALAFKEAHDSIWAGHLRGNRRSND</sequence>
<accession>A0A9W7DBN3</accession>
<dbReference type="GO" id="GO:0004519">
    <property type="term" value="F:endonuclease activity"/>
    <property type="evidence" value="ECO:0007669"/>
    <property type="project" value="UniProtKB-KW"/>
</dbReference>
<dbReference type="EMBL" id="BSXT01018959">
    <property type="protein sequence ID" value="GMG16831.1"/>
    <property type="molecule type" value="Genomic_DNA"/>
</dbReference>
<evidence type="ECO:0000313" key="13">
    <source>
        <dbReference type="EMBL" id="GMG16831.1"/>
    </source>
</evidence>
<evidence type="ECO:0000256" key="8">
    <source>
        <dbReference type="ARBA" id="ARBA00022918"/>
    </source>
</evidence>
<evidence type="ECO:0000256" key="6">
    <source>
        <dbReference type="ARBA" id="ARBA00022759"/>
    </source>
</evidence>
<feature type="region of interest" description="Disordered" evidence="10">
    <location>
        <begin position="571"/>
        <end position="662"/>
    </location>
</feature>
<keyword evidence="7" id="KW-0378">Hydrolase</keyword>
<keyword evidence="1" id="KW-0645">Protease</keyword>
<proteinExistence type="predicted"/>
<feature type="compositionally biased region" description="Basic residues" evidence="10">
    <location>
        <begin position="24"/>
        <end position="36"/>
    </location>
</feature>
<evidence type="ECO:0000256" key="3">
    <source>
        <dbReference type="ARBA" id="ARBA00022695"/>
    </source>
</evidence>
<feature type="compositionally biased region" description="Basic and acidic residues" evidence="10">
    <location>
        <begin position="75"/>
        <end position="104"/>
    </location>
</feature>
<keyword evidence="2" id="KW-0808">Transferase</keyword>
<dbReference type="CDD" id="cd09274">
    <property type="entry name" value="RNase_HI_RT_Ty3"/>
    <property type="match status" value="1"/>
</dbReference>
<dbReference type="Pfam" id="PF17919">
    <property type="entry name" value="RT_RNaseH_2"/>
    <property type="match status" value="1"/>
</dbReference>
<evidence type="ECO:0000256" key="1">
    <source>
        <dbReference type="ARBA" id="ARBA00022670"/>
    </source>
</evidence>
<dbReference type="GO" id="GO:0004190">
    <property type="term" value="F:aspartic-type endopeptidase activity"/>
    <property type="evidence" value="ECO:0007669"/>
    <property type="project" value="UniProtKB-KW"/>
</dbReference>
<keyword evidence="14" id="KW-1185">Reference proteome</keyword>
<evidence type="ECO:0000256" key="4">
    <source>
        <dbReference type="ARBA" id="ARBA00022722"/>
    </source>
</evidence>
<keyword evidence="6" id="KW-0255">Endonuclease</keyword>
<evidence type="ECO:0000256" key="9">
    <source>
        <dbReference type="ARBA" id="ARBA00023268"/>
    </source>
</evidence>
<feature type="compositionally biased region" description="Polar residues" evidence="10">
    <location>
        <begin position="531"/>
        <end position="541"/>
    </location>
</feature>
<keyword evidence="8" id="KW-0695">RNA-directed DNA polymerase</keyword>
<feature type="region of interest" description="Disordered" evidence="10">
    <location>
        <begin position="1542"/>
        <end position="1589"/>
    </location>
</feature>
<dbReference type="InterPro" id="IPR000477">
    <property type="entry name" value="RT_dom"/>
</dbReference>
<keyword evidence="4" id="KW-0540">Nuclease</keyword>
<dbReference type="GO" id="GO:0006508">
    <property type="term" value="P:proteolysis"/>
    <property type="evidence" value="ECO:0007669"/>
    <property type="project" value="UniProtKB-KW"/>
</dbReference>
<name>A0A9W7DBN3_9STRA</name>
<dbReference type="Pfam" id="PF00078">
    <property type="entry name" value="RVT_1"/>
    <property type="match status" value="1"/>
</dbReference>
<evidence type="ECO:0000256" key="10">
    <source>
        <dbReference type="SAM" id="MobiDB-lite"/>
    </source>
</evidence>
<dbReference type="PANTHER" id="PTHR37984">
    <property type="entry name" value="PROTEIN CBG26694"/>
    <property type="match status" value="1"/>
</dbReference>
<keyword evidence="5" id="KW-0064">Aspartyl protease</keyword>
<protein>
    <submittedName>
        <fullName evidence="13">Unnamed protein product</fullName>
    </submittedName>
</protein>
<evidence type="ECO:0000259" key="12">
    <source>
        <dbReference type="Pfam" id="PF17919"/>
    </source>
</evidence>
<feature type="compositionally biased region" description="Pro residues" evidence="10">
    <location>
        <begin position="572"/>
        <end position="585"/>
    </location>
</feature>
<dbReference type="InterPro" id="IPR021109">
    <property type="entry name" value="Peptidase_aspartic_dom_sf"/>
</dbReference>
<feature type="domain" description="Reverse transcriptase/retrotransposon-derived protein RNase H-like" evidence="12">
    <location>
        <begin position="1433"/>
        <end position="1494"/>
    </location>
</feature>
<dbReference type="FunFam" id="3.10.10.10:FF:000007">
    <property type="entry name" value="Retrovirus-related Pol polyprotein from transposon 17.6-like Protein"/>
    <property type="match status" value="1"/>
</dbReference>
<dbReference type="InterPro" id="IPR043502">
    <property type="entry name" value="DNA/RNA_pol_sf"/>
</dbReference>
<feature type="region of interest" description="Disordered" evidence="10">
    <location>
        <begin position="364"/>
        <end position="398"/>
    </location>
</feature>
<gene>
    <name evidence="13" type="ORF">Pfra01_002991500</name>
</gene>
<keyword evidence="9" id="KW-0511">Multifunctional enzyme</keyword>
<dbReference type="FunFam" id="3.30.70.270:FF:000020">
    <property type="entry name" value="Transposon Tf2-6 polyprotein-like Protein"/>
    <property type="match status" value="1"/>
</dbReference>
<feature type="compositionally biased region" description="Polar residues" evidence="10">
    <location>
        <begin position="385"/>
        <end position="394"/>
    </location>
</feature>
<feature type="compositionally biased region" description="Basic and acidic residues" evidence="10">
    <location>
        <begin position="1557"/>
        <end position="1573"/>
    </location>
</feature>
<evidence type="ECO:0000256" key="2">
    <source>
        <dbReference type="ARBA" id="ARBA00022679"/>
    </source>
</evidence>
<dbReference type="Gene3D" id="2.40.70.10">
    <property type="entry name" value="Acid Proteases"/>
    <property type="match status" value="1"/>
</dbReference>
<feature type="region of interest" description="Disordered" evidence="10">
    <location>
        <begin position="1"/>
        <end position="163"/>
    </location>
</feature>
<feature type="region of interest" description="Disordered" evidence="10">
    <location>
        <begin position="453"/>
        <end position="543"/>
    </location>
</feature>
<reference evidence="13" key="1">
    <citation type="submission" date="2023-04" db="EMBL/GenBank/DDBJ databases">
        <title>Phytophthora fragariaefolia NBRC 109709.</title>
        <authorList>
            <person name="Ichikawa N."/>
            <person name="Sato H."/>
            <person name="Tonouchi N."/>
        </authorList>
    </citation>
    <scope>NUCLEOTIDE SEQUENCE</scope>
    <source>
        <strain evidence="13">NBRC 109709</strain>
    </source>
</reference>
<evidence type="ECO:0000256" key="5">
    <source>
        <dbReference type="ARBA" id="ARBA00022750"/>
    </source>
</evidence>
<feature type="compositionally biased region" description="Polar residues" evidence="10">
    <location>
        <begin position="589"/>
        <end position="604"/>
    </location>
</feature>
<dbReference type="InterPro" id="IPR043128">
    <property type="entry name" value="Rev_trsase/Diguanyl_cyclase"/>
</dbReference>
<feature type="compositionally biased region" description="Gly residues" evidence="10">
    <location>
        <begin position="511"/>
        <end position="523"/>
    </location>
</feature>
<evidence type="ECO:0000256" key="7">
    <source>
        <dbReference type="ARBA" id="ARBA00022801"/>
    </source>
</evidence>
<evidence type="ECO:0000259" key="11">
    <source>
        <dbReference type="Pfam" id="PF00078"/>
    </source>
</evidence>
<feature type="compositionally biased region" description="Basic and acidic residues" evidence="10">
    <location>
        <begin position="459"/>
        <end position="482"/>
    </location>
</feature>
<comment type="caution">
    <text evidence="13">The sequence shown here is derived from an EMBL/GenBank/DDBJ whole genome shotgun (WGS) entry which is preliminary data.</text>
</comment>
<dbReference type="InterPro" id="IPR050951">
    <property type="entry name" value="Retrovirus_Pol_polyprotein"/>
</dbReference>
<dbReference type="Gene3D" id="3.10.10.10">
    <property type="entry name" value="HIV Type 1 Reverse Transcriptase, subunit A, domain 1"/>
    <property type="match status" value="2"/>
</dbReference>
<feature type="domain" description="Reverse transcriptase" evidence="11">
    <location>
        <begin position="1244"/>
        <end position="1370"/>
    </location>
</feature>
<dbReference type="GO" id="GO:0008270">
    <property type="term" value="F:zinc ion binding"/>
    <property type="evidence" value="ECO:0007669"/>
    <property type="project" value="InterPro"/>
</dbReference>
<dbReference type="GO" id="GO:0003964">
    <property type="term" value="F:RNA-directed DNA polymerase activity"/>
    <property type="evidence" value="ECO:0007669"/>
    <property type="project" value="UniProtKB-KW"/>
</dbReference>
<dbReference type="InterPro" id="IPR041577">
    <property type="entry name" value="RT_RNaseH_2"/>
</dbReference>
<evidence type="ECO:0000313" key="14">
    <source>
        <dbReference type="Proteomes" id="UP001165121"/>
    </source>
</evidence>
<dbReference type="SUPFAM" id="SSF57756">
    <property type="entry name" value="Retrovirus zinc finger-like domains"/>
    <property type="match status" value="1"/>
</dbReference>
<keyword evidence="3" id="KW-0548">Nucleotidyltransferase</keyword>
<dbReference type="SUPFAM" id="SSF56672">
    <property type="entry name" value="DNA/RNA polymerases"/>
    <property type="match status" value="1"/>
</dbReference>
<dbReference type="GO" id="GO:0003676">
    <property type="term" value="F:nucleic acid binding"/>
    <property type="evidence" value="ECO:0007669"/>
    <property type="project" value="InterPro"/>
</dbReference>
<dbReference type="PANTHER" id="PTHR37984:SF5">
    <property type="entry name" value="PROTEIN NYNRIN-LIKE"/>
    <property type="match status" value="1"/>
</dbReference>
<dbReference type="InterPro" id="IPR036875">
    <property type="entry name" value="Znf_CCHC_sf"/>
</dbReference>
<dbReference type="CDD" id="cd01647">
    <property type="entry name" value="RT_LTR"/>
    <property type="match status" value="1"/>
</dbReference>
<dbReference type="Gene3D" id="3.30.70.270">
    <property type="match status" value="2"/>
</dbReference>